<dbReference type="EMBL" id="AP023359">
    <property type="protein sequence ID" value="BCJ70288.1"/>
    <property type="molecule type" value="Genomic_DNA"/>
</dbReference>
<keyword evidence="2" id="KW-1185">Reference proteome</keyword>
<dbReference type="Pfam" id="PF11017">
    <property type="entry name" value="DUF2855"/>
    <property type="match status" value="1"/>
</dbReference>
<proteinExistence type="predicted"/>
<dbReference type="RefSeq" id="WP_212820094.1">
    <property type="nucleotide sequence ID" value="NZ_AP023359.1"/>
</dbReference>
<protein>
    <recommendedName>
        <fullName evidence="3">DUF2855 family protein</fullName>
    </recommendedName>
</protein>
<accession>A0A810NEG9</accession>
<evidence type="ECO:0000313" key="2">
    <source>
        <dbReference type="Proteomes" id="UP000680866"/>
    </source>
</evidence>
<sequence>MTDSWTLAVRRDDLSHAVLVANPVPGLTDGEALLRVDRVGVTANNVTYGVLGDSFHYWDFFPATAGGLGPEAGLVPLWGFAEVEKSTVDGVEVGQRLYGYLPPAGHLVVRPGRVDGRGFRDVSDHRGHLPSPYNVYRLTTADPIYEAGQEDLLILFRPLFFTSFMLADQLADNGYHGARTLVLSSASSKTAYAAAFELHGRGPRVVGLTSPGNVGFARGLGCYDDVLRYDEVDALALSDTVYLDLSGRPEVRTALRERLGARLVRDIAVGLTFQVPNAASAQAVFFAPAQMRKRTVDWGREGLDARFGDAWRRFSSVVRPWIDVSVGHGPEALRAAWLEVLGGRTPPRTGHVVDLS</sequence>
<dbReference type="AlphaFoldDB" id="A0A810NEG9"/>
<evidence type="ECO:0000313" key="1">
    <source>
        <dbReference type="EMBL" id="BCJ70288.1"/>
    </source>
</evidence>
<dbReference type="Proteomes" id="UP000680866">
    <property type="component" value="Chromosome"/>
</dbReference>
<gene>
    <name evidence="1" type="ORF">Prubr_73090</name>
</gene>
<name>A0A810NEG9_9ACTN</name>
<dbReference type="KEGG" id="pry:Prubr_73090"/>
<organism evidence="1 2">
    <name type="scientific">Polymorphospora rubra</name>
    <dbReference type="NCBI Taxonomy" id="338584"/>
    <lineage>
        <taxon>Bacteria</taxon>
        <taxon>Bacillati</taxon>
        <taxon>Actinomycetota</taxon>
        <taxon>Actinomycetes</taxon>
        <taxon>Micromonosporales</taxon>
        <taxon>Micromonosporaceae</taxon>
        <taxon>Polymorphospora</taxon>
    </lineage>
</organism>
<reference evidence="1" key="1">
    <citation type="submission" date="2020-08" db="EMBL/GenBank/DDBJ databases">
        <title>Whole genome shotgun sequence of Polymorphospora rubra NBRC 101157.</title>
        <authorList>
            <person name="Komaki H."/>
            <person name="Tamura T."/>
        </authorList>
    </citation>
    <scope>NUCLEOTIDE SEQUENCE</scope>
    <source>
        <strain evidence="1">NBRC 101157</strain>
    </source>
</reference>
<dbReference type="InterPro" id="IPR021276">
    <property type="entry name" value="DUF2855"/>
</dbReference>
<evidence type="ECO:0008006" key="3">
    <source>
        <dbReference type="Google" id="ProtNLM"/>
    </source>
</evidence>